<dbReference type="OMA" id="SWIDIKR"/>
<proteinExistence type="predicted"/>
<keyword evidence="8" id="KW-1185">Reference proteome</keyword>
<name>A0A8S1T0Q5_PAROT</name>
<dbReference type="GO" id="GO:0004674">
    <property type="term" value="F:protein serine/threonine kinase activity"/>
    <property type="evidence" value="ECO:0007669"/>
    <property type="project" value="TreeGrafter"/>
</dbReference>
<evidence type="ECO:0000259" key="6">
    <source>
        <dbReference type="PROSITE" id="PS50011"/>
    </source>
</evidence>
<comment type="caution">
    <text evidence="7">The sequence shown here is derived from an EMBL/GenBank/DDBJ whole genome shotgun (WGS) entry which is preliminary data.</text>
</comment>
<evidence type="ECO:0000256" key="4">
    <source>
        <dbReference type="ARBA" id="ARBA00022840"/>
    </source>
</evidence>
<keyword evidence="2" id="KW-0547">Nucleotide-binding</keyword>
<gene>
    <name evidence="7" type="ORF">POCTA_138.1.T0180055</name>
</gene>
<dbReference type="Pfam" id="PF07714">
    <property type="entry name" value="PK_Tyr_Ser-Thr"/>
    <property type="match status" value="1"/>
</dbReference>
<reference evidence="7" key="1">
    <citation type="submission" date="2021-01" db="EMBL/GenBank/DDBJ databases">
        <authorList>
            <consortium name="Genoscope - CEA"/>
            <person name="William W."/>
        </authorList>
    </citation>
    <scope>NUCLEOTIDE SEQUENCE</scope>
</reference>
<evidence type="ECO:0000256" key="5">
    <source>
        <dbReference type="SAM" id="MobiDB-lite"/>
    </source>
</evidence>
<dbReference type="PANTHER" id="PTHR43671:SF106">
    <property type="entry name" value="NIMA-LIKE KINASE"/>
    <property type="match status" value="1"/>
</dbReference>
<feature type="region of interest" description="Disordered" evidence="5">
    <location>
        <begin position="405"/>
        <end position="448"/>
    </location>
</feature>
<evidence type="ECO:0000313" key="8">
    <source>
        <dbReference type="Proteomes" id="UP000683925"/>
    </source>
</evidence>
<evidence type="ECO:0000256" key="2">
    <source>
        <dbReference type="ARBA" id="ARBA00022741"/>
    </source>
</evidence>
<keyword evidence="3" id="KW-0418">Kinase</keyword>
<evidence type="ECO:0000256" key="3">
    <source>
        <dbReference type="ARBA" id="ARBA00022777"/>
    </source>
</evidence>
<keyword evidence="1" id="KW-0808">Transferase</keyword>
<dbReference type="InterPro" id="IPR001245">
    <property type="entry name" value="Ser-Thr/Tyr_kinase_cat_dom"/>
</dbReference>
<dbReference type="AlphaFoldDB" id="A0A8S1T0Q5"/>
<dbReference type="OrthoDB" id="302658at2759"/>
<dbReference type="PROSITE" id="PS50011">
    <property type="entry name" value="PROTEIN_KINASE_DOM"/>
    <property type="match status" value="1"/>
</dbReference>
<dbReference type="GO" id="GO:0005524">
    <property type="term" value="F:ATP binding"/>
    <property type="evidence" value="ECO:0007669"/>
    <property type="project" value="UniProtKB-KW"/>
</dbReference>
<organism evidence="7 8">
    <name type="scientific">Paramecium octaurelia</name>
    <dbReference type="NCBI Taxonomy" id="43137"/>
    <lineage>
        <taxon>Eukaryota</taxon>
        <taxon>Sar</taxon>
        <taxon>Alveolata</taxon>
        <taxon>Ciliophora</taxon>
        <taxon>Intramacronucleata</taxon>
        <taxon>Oligohymenophorea</taxon>
        <taxon>Peniculida</taxon>
        <taxon>Parameciidae</taxon>
        <taxon>Paramecium</taxon>
    </lineage>
</organism>
<keyword evidence="4" id="KW-0067">ATP-binding</keyword>
<feature type="compositionally biased region" description="Polar residues" evidence="5">
    <location>
        <begin position="423"/>
        <end position="448"/>
    </location>
</feature>
<evidence type="ECO:0000313" key="7">
    <source>
        <dbReference type="EMBL" id="CAD8145953.1"/>
    </source>
</evidence>
<dbReference type="SMART" id="SM00220">
    <property type="entry name" value="S_TKc"/>
    <property type="match status" value="1"/>
</dbReference>
<accession>A0A8S1T0Q5</accession>
<dbReference type="InterPro" id="IPR000719">
    <property type="entry name" value="Prot_kinase_dom"/>
</dbReference>
<dbReference type="InterPro" id="IPR050660">
    <property type="entry name" value="NEK_Ser/Thr_kinase"/>
</dbReference>
<protein>
    <recommendedName>
        <fullName evidence="6">Protein kinase domain-containing protein</fullName>
    </recommendedName>
</protein>
<feature type="domain" description="Protein kinase" evidence="6">
    <location>
        <begin position="1"/>
        <end position="290"/>
    </location>
</feature>
<sequence length="448" mass="51452">MGNNMTVNWSEQLKHSFDLYETNSKHNVLGNIDIYQYIPDNKVKIFSKFAYVPDKEYFLQKTKFKHPNLLRALALEKSSGSCSGDKDLYKVYYDYPGICTLDEVIIEKQRTKKFNEQAIWKIIFQVVDCAEYLQSHFKTIGNINPKSIYVLNDGIKIFEVNHIFNIESSYEQALKNQIAILSPEQIEQLQRDILIPSVNGFKSDVYAFGIVLLCLTTLSNYTKFYTPNQELDKNQIFQSMQQIKMQYSELLSGLIQKMLLENPSERQSWIDIKRFIDPFKILEEKDQPFYSDLKLCPQVINKINNPSVEPCQQNVQTTQKQVPILISPNITPRVTQSCQQLTVVPAPTISQIYAPSNTTYRNQPIQQSQEFNNPSKRQATVTNNPINQLSQRGGAPRNETQIASLPQNQKSFSTLKMPPQSRPPQSMAPNSTLANTLYNPLSARPIQN</sequence>
<dbReference type="PANTHER" id="PTHR43671">
    <property type="entry name" value="SERINE/THREONINE-PROTEIN KINASE NEK"/>
    <property type="match status" value="1"/>
</dbReference>
<dbReference type="Proteomes" id="UP000683925">
    <property type="component" value="Unassembled WGS sequence"/>
</dbReference>
<evidence type="ECO:0000256" key="1">
    <source>
        <dbReference type="ARBA" id="ARBA00022679"/>
    </source>
</evidence>
<feature type="compositionally biased region" description="Polar residues" evidence="5">
    <location>
        <begin position="405"/>
        <end position="414"/>
    </location>
</feature>
<dbReference type="EMBL" id="CAJJDP010000018">
    <property type="protein sequence ID" value="CAD8145953.1"/>
    <property type="molecule type" value="Genomic_DNA"/>
</dbReference>